<feature type="signal peptide" evidence="1">
    <location>
        <begin position="1"/>
        <end position="30"/>
    </location>
</feature>
<dbReference type="EMBL" id="FMAI01000027">
    <property type="protein sequence ID" value="SCB54491.1"/>
    <property type="molecule type" value="Genomic_DNA"/>
</dbReference>
<feature type="chain" id="PRO_5008686819" evidence="1">
    <location>
        <begin position="31"/>
        <end position="79"/>
    </location>
</feature>
<reference evidence="3" key="1">
    <citation type="submission" date="2016-08" db="EMBL/GenBank/DDBJ databases">
        <authorList>
            <person name="Varghese N."/>
            <person name="Submissions Spin"/>
        </authorList>
    </citation>
    <scope>NUCLEOTIDE SEQUENCE [LARGE SCALE GENOMIC DNA]</scope>
    <source>
        <strain evidence="3">ERR11</strain>
    </source>
</reference>
<protein>
    <submittedName>
        <fullName evidence="2">Preprotein translocase subunit SecD</fullName>
    </submittedName>
</protein>
<gene>
    <name evidence="2" type="ORF">GA0061098_102717</name>
</gene>
<keyword evidence="1" id="KW-0732">Signal</keyword>
<evidence type="ECO:0000256" key="1">
    <source>
        <dbReference type="SAM" id="SignalP"/>
    </source>
</evidence>
<dbReference type="Proteomes" id="UP000199184">
    <property type="component" value="Unassembled WGS sequence"/>
</dbReference>
<dbReference type="AlphaFoldDB" id="A0A1C3XQE5"/>
<evidence type="ECO:0000313" key="3">
    <source>
        <dbReference type="Proteomes" id="UP000199184"/>
    </source>
</evidence>
<sequence>MTTPLRNRITRLIAAFAIASTIALPRAALAADGQLDKMRAKIAAFITDKMEKLGGSRIIYKVDRDALREAVTTDLRDDV</sequence>
<evidence type="ECO:0000313" key="2">
    <source>
        <dbReference type="EMBL" id="SCB54491.1"/>
    </source>
</evidence>
<organism evidence="2 3">
    <name type="scientific">Bradyrhizobium shewense</name>
    <dbReference type="NCBI Taxonomy" id="1761772"/>
    <lineage>
        <taxon>Bacteria</taxon>
        <taxon>Pseudomonadati</taxon>
        <taxon>Pseudomonadota</taxon>
        <taxon>Alphaproteobacteria</taxon>
        <taxon>Hyphomicrobiales</taxon>
        <taxon>Nitrobacteraceae</taxon>
        <taxon>Bradyrhizobium</taxon>
    </lineage>
</organism>
<proteinExistence type="predicted"/>
<accession>A0A1C3XQE5</accession>
<keyword evidence="3" id="KW-1185">Reference proteome</keyword>
<name>A0A1C3XQE5_9BRAD</name>